<dbReference type="EC" id="4.2.1.9" evidence="9"/>
<dbReference type="GO" id="GO:0004160">
    <property type="term" value="F:dihydroxy-acid dehydratase activity"/>
    <property type="evidence" value="ECO:0007669"/>
    <property type="project" value="UniProtKB-EC"/>
</dbReference>
<keyword evidence="5" id="KW-0456">Lyase</keyword>
<proteinExistence type="inferred from homology"/>
<dbReference type="Proteomes" id="UP000023152">
    <property type="component" value="Unassembled WGS sequence"/>
</dbReference>
<evidence type="ECO:0000256" key="10">
    <source>
        <dbReference type="ARBA" id="ARBA00052865"/>
    </source>
</evidence>
<comment type="pathway">
    <text evidence="7">Amino-acid biosynthesis; L-valine biosynthesis; L-valine from pyruvate: step 3/4.</text>
</comment>
<dbReference type="FunFam" id="3.50.30.80:FF:000001">
    <property type="entry name" value="Dihydroxy-acid dehydratase"/>
    <property type="match status" value="1"/>
</dbReference>
<evidence type="ECO:0000256" key="9">
    <source>
        <dbReference type="ARBA" id="ARBA00029490"/>
    </source>
</evidence>
<feature type="domain" description="Dihydroxy-acid/6-phosphogluconate dehydratase N-terminal" evidence="11">
    <location>
        <begin position="1"/>
        <end position="149"/>
    </location>
</feature>
<evidence type="ECO:0000256" key="7">
    <source>
        <dbReference type="ARBA" id="ARBA00029436"/>
    </source>
</evidence>
<name>X6PCL8_RETFI</name>
<dbReference type="OMA" id="YFCESER"/>
<protein>
    <recommendedName>
        <fullName evidence="9">dihydroxy-acid dehydratase</fullName>
        <ecNumber evidence="9">4.2.1.9</ecNumber>
    </recommendedName>
</protein>
<dbReference type="GO" id="GO:0051536">
    <property type="term" value="F:iron-sulfur cluster binding"/>
    <property type="evidence" value="ECO:0007669"/>
    <property type="project" value="UniProtKB-KW"/>
</dbReference>
<dbReference type="InterPro" id="IPR020558">
    <property type="entry name" value="DiOHA_6PGluconate_deHydtase_CS"/>
</dbReference>
<dbReference type="OrthoDB" id="3851628at2759"/>
<evidence type="ECO:0000256" key="3">
    <source>
        <dbReference type="ARBA" id="ARBA00023004"/>
    </source>
</evidence>
<dbReference type="InterPro" id="IPR042096">
    <property type="entry name" value="Dihydro-acid_dehy_C"/>
</dbReference>
<dbReference type="Pfam" id="PF24877">
    <property type="entry name" value="ILV_EDD_C"/>
    <property type="match status" value="1"/>
</dbReference>
<feature type="domain" description="Dihydroxy-acid/6-phosphogluconate dehydratase C-terminal" evidence="12">
    <location>
        <begin position="168"/>
        <end position="379"/>
    </location>
</feature>
<keyword evidence="4" id="KW-0411">Iron-sulfur</keyword>
<dbReference type="InterPro" id="IPR037237">
    <property type="entry name" value="IlvD/EDD_N"/>
</dbReference>
<dbReference type="SUPFAM" id="SSF143975">
    <property type="entry name" value="IlvD/EDD N-terminal domain-like"/>
    <property type="match status" value="1"/>
</dbReference>
<dbReference type="Pfam" id="PF00920">
    <property type="entry name" value="ILVD_EDD_N"/>
    <property type="match status" value="1"/>
</dbReference>
<comment type="caution">
    <text evidence="13">The sequence shown here is derived from an EMBL/GenBank/DDBJ whole genome shotgun (WGS) entry which is preliminary data.</text>
</comment>
<evidence type="ECO:0000256" key="8">
    <source>
        <dbReference type="ARBA" id="ARBA00029437"/>
    </source>
</evidence>
<evidence type="ECO:0000259" key="12">
    <source>
        <dbReference type="Pfam" id="PF24877"/>
    </source>
</evidence>
<keyword evidence="14" id="KW-1185">Reference proteome</keyword>
<comment type="catalytic activity">
    <reaction evidence="10">
        <text>(2R,3R)-2,3-dihydroxy-3-methylpentanoate = (S)-3-methyl-2-oxopentanoate + H2O</text>
        <dbReference type="Rhea" id="RHEA:27694"/>
        <dbReference type="ChEBI" id="CHEBI:15377"/>
        <dbReference type="ChEBI" id="CHEBI:35146"/>
        <dbReference type="ChEBI" id="CHEBI:49258"/>
        <dbReference type="EC" id="4.2.1.9"/>
    </reaction>
    <physiologicalReaction direction="left-to-right" evidence="10">
        <dbReference type="Rhea" id="RHEA:27695"/>
    </physiologicalReaction>
</comment>
<dbReference type="Gene3D" id="3.50.30.80">
    <property type="entry name" value="IlvD/EDD C-terminal domain-like"/>
    <property type="match status" value="1"/>
</dbReference>
<evidence type="ECO:0000313" key="13">
    <source>
        <dbReference type="EMBL" id="ETO35931.1"/>
    </source>
</evidence>
<dbReference type="InterPro" id="IPR050165">
    <property type="entry name" value="DHAD_IlvD/Edd"/>
</dbReference>
<dbReference type="AlphaFoldDB" id="X6PCL8"/>
<accession>X6PCL8</accession>
<keyword evidence="3" id="KW-0408">Iron</keyword>
<reference evidence="13 14" key="1">
    <citation type="journal article" date="2013" name="Curr. Biol.">
        <title>The Genome of the Foraminiferan Reticulomyxa filosa.</title>
        <authorList>
            <person name="Glockner G."/>
            <person name="Hulsmann N."/>
            <person name="Schleicher M."/>
            <person name="Noegel A.A."/>
            <person name="Eichinger L."/>
            <person name="Gallinger C."/>
            <person name="Pawlowski J."/>
            <person name="Sierra R."/>
            <person name="Euteneuer U."/>
            <person name="Pillet L."/>
            <person name="Moustafa A."/>
            <person name="Platzer M."/>
            <person name="Groth M."/>
            <person name="Szafranski K."/>
            <person name="Schliwa M."/>
        </authorList>
    </citation>
    <scope>NUCLEOTIDE SEQUENCE [LARGE SCALE GENOMIC DNA]</scope>
</reference>
<evidence type="ECO:0000256" key="1">
    <source>
        <dbReference type="ARBA" id="ARBA00006486"/>
    </source>
</evidence>
<dbReference type="PANTHER" id="PTHR21000">
    <property type="entry name" value="DIHYDROXY-ACID DEHYDRATASE DAD"/>
    <property type="match status" value="1"/>
</dbReference>
<dbReference type="InterPro" id="IPR000581">
    <property type="entry name" value="ILV_EDD_N"/>
</dbReference>
<keyword evidence="2" id="KW-0479">Metal-binding</keyword>
<dbReference type="SUPFAM" id="SSF52016">
    <property type="entry name" value="LeuD/IlvD-like"/>
    <property type="match status" value="1"/>
</dbReference>
<evidence type="ECO:0000256" key="2">
    <source>
        <dbReference type="ARBA" id="ARBA00022723"/>
    </source>
</evidence>
<dbReference type="PANTHER" id="PTHR21000:SF5">
    <property type="entry name" value="DIHYDROXY-ACID DEHYDRATASE, MITOCHONDRIAL"/>
    <property type="match status" value="1"/>
</dbReference>
<evidence type="ECO:0000256" key="6">
    <source>
        <dbReference type="ARBA" id="ARBA00029304"/>
    </source>
</evidence>
<dbReference type="PROSITE" id="PS00887">
    <property type="entry name" value="ILVD_EDD_2"/>
    <property type="match status" value="1"/>
</dbReference>
<evidence type="ECO:0000259" key="11">
    <source>
        <dbReference type="Pfam" id="PF00920"/>
    </source>
</evidence>
<organism evidence="13 14">
    <name type="scientific">Reticulomyxa filosa</name>
    <dbReference type="NCBI Taxonomy" id="46433"/>
    <lineage>
        <taxon>Eukaryota</taxon>
        <taxon>Sar</taxon>
        <taxon>Rhizaria</taxon>
        <taxon>Retaria</taxon>
        <taxon>Foraminifera</taxon>
        <taxon>Monothalamids</taxon>
        <taxon>Reticulomyxidae</taxon>
        <taxon>Reticulomyxa</taxon>
    </lineage>
</organism>
<sequence length="384" mass="42530">MACAIEALGLSPLYSSSSGAESTEKASECLKDCNTIIRQLIAKDIKPLDIVTKKSLENATAVIMALGGSTNFTLHILAIAKSAGIDFTLNDIQRISDQTPYLANFRPLGKYFMSYLSKVGGTPAVMKYLLEKKLLHGDCLTIYGTSLEELLSKIDSRILFDNPSGLSDVIFPIERAVMNHGPMAVWYGNIATRGAVTKWSDKYGYLFFLFFLYFCESERYFKGKALCFDGESDFMKAVLQDKLLEKLEKDENPHVCIIRYEGPKGAPGMPELHTPASVITGANLQHKVALITDGRFSGASCGFIIGHITPEAFEGGNISLIQNGDTIELNGDKKRLDVLNVDDQEWQKRKQQWKKPELKYRTGVLYKYVQLVQDASTGCITDSA</sequence>
<dbReference type="GO" id="GO:0009082">
    <property type="term" value="P:branched-chain amino acid biosynthetic process"/>
    <property type="evidence" value="ECO:0007669"/>
    <property type="project" value="TreeGrafter"/>
</dbReference>
<evidence type="ECO:0000313" key="14">
    <source>
        <dbReference type="Proteomes" id="UP000023152"/>
    </source>
</evidence>
<comment type="pathway">
    <text evidence="8">Amino-acid biosynthesis; L-isoleucine biosynthesis; L-isoleucine from 2-oxobutanoate: step 3/4.</text>
</comment>
<dbReference type="InterPro" id="IPR056740">
    <property type="entry name" value="ILV_EDD_C"/>
</dbReference>
<comment type="similarity">
    <text evidence="1">Belongs to the IlvD/Edd family.</text>
</comment>
<dbReference type="EMBL" id="ASPP01001165">
    <property type="protein sequence ID" value="ETO35931.1"/>
    <property type="molecule type" value="Genomic_DNA"/>
</dbReference>
<evidence type="ECO:0000256" key="4">
    <source>
        <dbReference type="ARBA" id="ARBA00023014"/>
    </source>
</evidence>
<comment type="catalytic activity">
    <reaction evidence="6">
        <text>(2R)-2,3-dihydroxy-3-methylbutanoate = 3-methyl-2-oxobutanoate + H2O</text>
        <dbReference type="Rhea" id="RHEA:24809"/>
        <dbReference type="ChEBI" id="CHEBI:11851"/>
        <dbReference type="ChEBI" id="CHEBI:15377"/>
        <dbReference type="ChEBI" id="CHEBI:49072"/>
        <dbReference type="EC" id="4.2.1.9"/>
    </reaction>
    <physiologicalReaction direction="left-to-right" evidence="6">
        <dbReference type="Rhea" id="RHEA:24810"/>
    </physiologicalReaction>
</comment>
<gene>
    <name evidence="13" type="ORF">RFI_01137</name>
</gene>
<evidence type="ECO:0000256" key="5">
    <source>
        <dbReference type="ARBA" id="ARBA00023239"/>
    </source>
</evidence>
<dbReference type="GO" id="GO:0046872">
    <property type="term" value="F:metal ion binding"/>
    <property type="evidence" value="ECO:0007669"/>
    <property type="project" value="UniProtKB-KW"/>
</dbReference>